<dbReference type="PANTHER" id="PTHR28597:SF1">
    <property type="entry name" value="VOLTAGE-DEPENDENT CALCIUM CHANNEL BETA SUBUNIT-ASSOCIATED REGULATORY PROTEIN"/>
    <property type="match status" value="1"/>
</dbReference>
<feature type="region of interest" description="Disordered" evidence="1">
    <location>
        <begin position="1"/>
        <end position="69"/>
    </location>
</feature>
<name>S7MUP0_MYOBR</name>
<evidence type="ECO:0000313" key="2">
    <source>
        <dbReference type="EMBL" id="EPQ08079.1"/>
    </source>
</evidence>
<feature type="compositionally biased region" description="Polar residues" evidence="1">
    <location>
        <begin position="27"/>
        <end position="38"/>
    </location>
</feature>
<feature type="region of interest" description="Disordered" evidence="1">
    <location>
        <begin position="82"/>
        <end position="125"/>
    </location>
</feature>
<dbReference type="GO" id="GO:0044325">
    <property type="term" value="F:transmembrane transporter binding"/>
    <property type="evidence" value="ECO:0007669"/>
    <property type="project" value="InterPro"/>
</dbReference>
<dbReference type="GO" id="GO:0030141">
    <property type="term" value="C:secretory granule"/>
    <property type="evidence" value="ECO:0007669"/>
    <property type="project" value="TreeGrafter"/>
</dbReference>
<accession>S7MUP0</accession>
<proteinExistence type="predicted"/>
<evidence type="ECO:0000256" key="1">
    <source>
        <dbReference type="SAM" id="MobiDB-lite"/>
    </source>
</evidence>
<dbReference type="EMBL" id="KE162397">
    <property type="protein sequence ID" value="EPQ08079.1"/>
    <property type="molecule type" value="Genomic_DNA"/>
</dbReference>
<dbReference type="Proteomes" id="UP000052978">
    <property type="component" value="Unassembled WGS sequence"/>
</dbReference>
<keyword evidence="3" id="KW-1185">Reference proteome</keyword>
<reference evidence="2 3" key="1">
    <citation type="journal article" date="2013" name="Nat. Commun.">
        <title>Genome analysis reveals insights into physiology and longevity of the Brandt's bat Myotis brandtii.</title>
        <authorList>
            <person name="Seim I."/>
            <person name="Fang X."/>
            <person name="Xiong Z."/>
            <person name="Lobanov A.V."/>
            <person name="Huang Z."/>
            <person name="Ma S."/>
            <person name="Feng Y."/>
            <person name="Turanov A.A."/>
            <person name="Zhu Y."/>
            <person name="Lenz T.L."/>
            <person name="Gerashchenko M.V."/>
            <person name="Fan D."/>
            <person name="Hee Yim S."/>
            <person name="Yao X."/>
            <person name="Jordan D."/>
            <person name="Xiong Y."/>
            <person name="Ma Y."/>
            <person name="Lyapunov A.N."/>
            <person name="Chen G."/>
            <person name="Kulakova O.I."/>
            <person name="Sun Y."/>
            <person name="Lee S.G."/>
            <person name="Bronson R.T."/>
            <person name="Moskalev A.A."/>
            <person name="Sunyaev S.R."/>
            <person name="Zhang G."/>
            <person name="Krogh A."/>
            <person name="Wang J."/>
            <person name="Gladyshev V.N."/>
        </authorList>
    </citation>
    <scope>NUCLEOTIDE SEQUENCE [LARGE SCALE GENOMIC DNA]</scope>
</reference>
<evidence type="ECO:0000313" key="3">
    <source>
        <dbReference type="Proteomes" id="UP000052978"/>
    </source>
</evidence>
<organism evidence="2 3">
    <name type="scientific">Myotis brandtii</name>
    <name type="common">Brandt's bat</name>
    <dbReference type="NCBI Taxonomy" id="109478"/>
    <lineage>
        <taxon>Eukaryota</taxon>
        <taxon>Metazoa</taxon>
        <taxon>Chordata</taxon>
        <taxon>Craniata</taxon>
        <taxon>Vertebrata</taxon>
        <taxon>Euteleostomi</taxon>
        <taxon>Mammalia</taxon>
        <taxon>Eutheria</taxon>
        <taxon>Laurasiatheria</taxon>
        <taxon>Chiroptera</taxon>
        <taxon>Yangochiroptera</taxon>
        <taxon>Vespertilionidae</taxon>
        <taxon>Myotis</taxon>
    </lineage>
</organism>
<dbReference type="GO" id="GO:0045955">
    <property type="term" value="P:negative regulation of calcium ion-dependent exocytosis"/>
    <property type="evidence" value="ECO:0007669"/>
    <property type="project" value="TreeGrafter"/>
</dbReference>
<dbReference type="PANTHER" id="PTHR28597">
    <property type="entry name" value="VOLTAGE-DEPENDENT CALCIUM CHANNEL BETA SUBUNIT-ASSOCIATED REGULATORY PROTEIN"/>
    <property type="match status" value="1"/>
</dbReference>
<gene>
    <name evidence="2" type="ORF">D623_10015614</name>
</gene>
<protein>
    <submittedName>
        <fullName evidence="2">Protein Dos</fullName>
    </submittedName>
</protein>
<dbReference type="InterPro" id="IPR037658">
    <property type="entry name" value="CBARP"/>
</dbReference>
<dbReference type="GO" id="GO:0005886">
    <property type="term" value="C:plasma membrane"/>
    <property type="evidence" value="ECO:0007669"/>
    <property type="project" value="TreeGrafter"/>
</dbReference>
<sequence length="177" mass="18598">MDSGYASIEGRSTGDDGPPSGPEKHASFSSVGHTTTVGGSFDGTPAEEFPWPRSPRAWPRRTPRRDYSVDEKTDALFHEFLRHDPHFDDAPPSTARHRAREDPAGPPAPTIPAIEEEPGGGCPGSGLCARPSGALLDKLATGLEDRLLLPHLTQPIAAAPTLATATAAPTSPDHSPA</sequence>
<dbReference type="AlphaFoldDB" id="S7MUP0"/>